<dbReference type="PANTHER" id="PTHR43217">
    <property type="entry name" value="SUCCINATE SEMIALDEHYDE DEHYDROGENASE [NAD(P)+] SAD"/>
    <property type="match status" value="1"/>
</dbReference>
<dbReference type="OrthoDB" id="6882680at2"/>
<dbReference type="GO" id="GO:0004777">
    <property type="term" value="F:succinate-semialdehyde dehydrogenase (NAD+) activity"/>
    <property type="evidence" value="ECO:0007669"/>
    <property type="project" value="TreeGrafter"/>
</dbReference>
<dbReference type="InterPro" id="IPR016163">
    <property type="entry name" value="Ald_DH_C"/>
</dbReference>
<dbReference type="InterPro" id="IPR047110">
    <property type="entry name" value="GABD/Sad-like"/>
</dbReference>
<evidence type="ECO:0000256" key="1">
    <source>
        <dbReference type="ARBA" id="ARBA00009986"/>
    </source>
</evidence>
<comment type="similarity">
    <text evidence="1">Belongs to the aldehyde dehydrogenase family.</text>
</comment>
<dbReference type="PANTHER" id="PTHR43217:SF2">
    <property type="entry name" value="SUCCINATE-SEMIALDEHYDE DEHYDROGENASE [NADP(+)]"/>
    <property type="match status" value="1"/>
</dbReference>
<evidence type="ECO:0000259" key="4">
    <source>
        <dbReference type="Pfam" id="PF00171"/>
    </source>
</evidence>
<feature type="domain" description="Aldehyde dehydrogenase" evidence="4">
    <location>
        <begin position="3"/>
        <end position="453"/>
    </location>
</feature>
<gene>
    <name evidence="5" type="ORF">SAMN04490220_3409</name>
</gene>
<sequence length="458" mass="49166">MAKYKTVNPATGETVREFTTLDDAGVESALARAHSGYLTWRTTPVDERARILGRTADLYAEREEELARMIALEMGKPVREATGEVTLSSAIYRYYADNGPALLEAERLDVPGADESVVYRRPIGALVGVMPWNYPYYQVARFAAPNLMLGNTVLLKHAPNCPQSALLMEEIFRQAGLPEDAYINVFATNEQIADMIADPRVQGVSLTGSERAGTSVAETAGRNLKKVVLELGGSDVFVVLDTDDMDATVKTATRARLSNAGQACNSPKRFIVTEPNYDEFVSKLAESFKATPTGDPLDAKTVLGPLSSQSAADSLVEQIEDAVAKGASLLAGGKKIDGPGSYVEPTLLVDVTPEMRAYSEELFGPVGVVYKVASADEAVELANSSAYGLSGSVWSTDLDGAREVADRLDVGMAFVNEHGTTLPGLPFGGVKRSGVGRELGPWGMDEFVNKKLVRVSKK</sequence>
<dbReference type="FunFam" id="3.40.605.10:FF:000012">
    <property type="entry name" value="NAD-dependent succinate-semialdehyde dehydrogenase"/>
    <property type="match status" value="1"/>
</dbReference>
<dbReference type="InterPro" id="IPR016162">
    <property type="entry name" value="Ald_DH_N"/>
</dbReference>
<reference evidence="6" key="1">
    <citation type="submission" date="2016-10" db="EMBL/GenBank/DDBJ databases">
        <authorList>
            <person name="Varghese N."/>
        </authorList>
    </citation>
    <scope>NUCLEOTIDE SEQUENCE [LARGE SCALE GENOMIC DNA]</scope>
    <source>
        <strain evidence="6">DSM 44719</strain>
    </source>
</reference>
<dbReference type="EMBL" id="FNTL01000004">
    <property type="protein sequence ID" value="SED07049.1"/>
    <property type="molecule type" value="Genomic_DNA"/>
</dbReference>
<proteinExistence type="inferred from homology"/>
<name>A0A1H4XN03_RHOJO</name>
<dbReference type="InterPro" id="IPR044148">
    <property type="entry name" value="ALDH_GabD1-like"/>
</dbReference>
<protein>
    <submittedName>
        <fullName evidence="5">Succinate-semialdehyde dehydrogenase / glutarate-semialdehyde dehydrogenase</fullName>
    </submittedName>
</protein>
<dbReference type="SUPFAM" id="SSF53720">
    <property type="entry name" value="ALDH-like"/>
    <property type="match status" value="1"/>
</dbReference>
<dbReference type="Proteomes" id="UP000183407">
    <property type="component" value="Unassembled WGS sequence"/>
</dbReference>
<evidence type="ECO:0000313" key="6">
    <source>
        <dbReference type="Proteomes" id="UP000183407"/>
    </source>
</evidence>
<dbReference type="AlphaFoldDB" id="A0A1H4XN03"/>
<evidence type="ECO:0000256" key="2">
    <source>
        <dbReference type="ARBA" id="ARBA00022857"/>
    </source>
</evidence>
<dbReference type="RefSeq" id="WP_073367582.1">
    <property type="nucleotide sequence ID" value="NZ_FNTL01000004.1"/>
</dbReference>
<dbReference type="InterPro" id="IPR016161">
    <property type="entry name" value="Ald_DH/histidinol_DH"/>
</dbReference>
<evidence type="ECO:0000313" key="5">
    <source>
        <dbReference type="EMBL" id="SED07049.1"/>
    </source>
</evidence>
<keyword evidence="3" id="KW-0560">Oxidoreductase</keyword>
<keyword evidence="2" id="KW-0521">NADP</keyword>
<evidence type="ECO:0000256" key="3">
    <source>
        <dbReference type="ARBA" id="ARBA00023002"/>
    </source>
</evidence>
<dbReference type="CDD" id="cd07100">
    <property type="entry name" value="ALDH_SSADH1_GabD1"/>
    <property type="match status" value="1"/>
</dbReference>
<dbReference type="FunFam" id="3.40.309.10:FF:000009">
    <property type="entry name" value="Aldehyde dehydrogenase A"/>
    <property type="match status" value="1"/>
</dbReference>
<dbReference type="GO" id="GO:0004030">
    <property type="term" value="F:aldehyde dehydrogenase [NAD(P)+] activity"/>
    <property type="evidence" value="ECO:0007669"/>
    <property type="project" value="InterPro"/>
</dbReference>
<dbReference type="Gene3D" id="3.40.309.10">
    <property type="entry name" value="Aldehyde Dehydrogenase, Chain A, domain 2"/>
    <property type="match status" value="1"/>
</dbReference>
<dbReference type="Gene3D" id="3.40.605.10">
    <property type="entry name" value="Aldehyde Dehydrogenase, Chain A, domain 1"/>
    <property type="match status" value="1"/>
</dbReference>
<accession>A0A1H4XN03</accession>
<organism evidence="5 6">
    <name type="scientific">Rhodococcus jostii</name>
    <dbReference type="NCBI Taxonomy" id="132919"/>
    <lineage>
        <taxon>Bacteria</taxon>
        <taxon>Bacillati</taxon>
        <taxon>Actinomycetota</taxon>
        <taxon>Actinomycetes</taxon>
        <taxon>Mycobacteriales</taxon>
        <taxon>Nocardiaceae</taxon>
        <taxon>Rhodococcus</taxon>
    </lineage>
</organism>
<dbReference type="Pfam" id="PF00171">
    <property type="entry name" value="Aldedh"/>
    <property type="match status" value="1"/>
</dbReference>
<dbReference type="InterPro" id="IPR015590">
    <property type="entry name" value="Aldehyde_DH_dom"/>
</dbReference>